<dbReference type="Pfam" id="PF22513">
    <property type="entry name" value="FitA-like_RHH"/>
    <property type="match status" value="1"/>
</dbReference>
<sequence length="78" mass="8633">MPDLLVRNVDKTVIQSLREQAAAHGRSAEAEHRAILADALHRPKRRSLAEVLASMPNVGEDADFERRDDSGEGSHVFD</sequence>
<evidence type="ECO:0000256" key="1">
    <source>
        <dbReference type="SAM" id="MobiDB-lite"/>
    </source>
</evidence>
<evidence type="ECO:0000313" key="3">
    <source>
        <dbReference type="EMBL" id="KWF37886.1"/>
    </source>
</evidence>
<dbReference type="InterPro" id="IPR053853">
    <property type="entry name" value="FitA-like_RHH"/>
</dbReference>
<dbReference type="GO" id="GO:0006355">
    <property type="term" value="P:regulation of DNA-templated transcription"/>
    <property type="evidence" value="ECO:0007669"/>
    <property type="project" value="InterPro"/>
</dbReference>
<feature type="domain" description="Antitoxin FitA-like ribbon-helix-helix" evidence="2">
    <location>
        <begin position="3"/>
        <end position="40"/>
    </location>
</feature>
<evidence type="ECO:0000259" key="2">
    <source>
        <dbReference type="Pfam" id="PF22513"/>
    </source>
</evidence>
<dbReference type="EMBL" id="LPJR01000001">
    <property type="protein sequence ID" value="KWF37886.1"/>
    <property type="molecule type" value="Genomic_DNA"/>
</dbReference>
<feature type="compositionally biased region" description="Basic and acidic residues" evidence="1">
    <location>
        <begin position="64"/>
        <end position="78"/>
    </location>
</feature>
<proteinExistence type="predicted"/>
<evidence type="ECO:0000313" key="7">
    <source>
        <dbReference type="Proteomes" id="UP000494162"/>
    </source>
</evidence>
<accession>A0A132EMX5</accession>
<dbReference type="Gene3D" id="1.10.1220.10">
    <property type="entry name" value="Met repressor-like"/>
    <property type="match status" value="1"/>
</dbReference>
<evidence type="ECO:0000313" key="6">
    <source>
        <dbReference type="Proteomes" id="UP000062912"/>
    </source>
</evidence>
<evidence type="ECO:0000313" key="8">
    <source>
        <dbReference type="Proteomes" id="UP001248067"/>
    </source>
</evidence>
<dbReference type="AlphaFoldDB" id="A0A132EMX5"/>
<dbReference type="InterPro" id="IPR013321">
    <property type="entry name" value="Arc_rbn_hlx_hlx"/>
</dbReference>
<dbReference type="RefSeq" id="WP_060237566.1">
    <property type="nucleotide sequence ID" value="NZ_CABVPP010000006.1"/>
</dbReference>
<evidence type="ECO:0000313" key="5">
    <source>
        <dbReference type="EMBL" id="VWB31679.1"/>
    </source>
</evidence>
<dbReference type="Proteomes" id="UP000062912">
    <property type="component" value="Unassembled WGS sequence"/>
</dbReference>
<name>A0A132EMX5_9BURK</name>
<protein>
    <submittedName>
        <fullName evidence="3">DNA-binding protein</fullName>
    </submittedName>
</protein>
<dbReference type="EMBL" id="CABVPP010000006">
    <property type="protein sequence ID" value="VWB31679.1"/>
    <property type="molecule type" value="Genomic_DNA"/>
</dbReference>
<dbReference type="SUPFAM" id="SSF47598">
    <property type="entry name" value="Ribbon-helix-helix"/>
    <property type="match status" value="1"/>
</dbReference>
<reference evidence="5 7" key="3">
    <citation type="submission" date="2019-09" db="EMBL/GenBank/DDBJ databases">
        <authorList>
            <person name="Depoorter E."/>
        </authorList>
    </citation>
    <scope>NUCLEOTIDE SEQUENCE [LARGE SCALE GENOMIC DNA]</scope>
    <source>
        <strain evidence="5">LMG 26883</strain>
    </source>
</reference>
<feature type="region of interest" description="Disordered" evidence="1">
    <location>
        <begin position="53"/>
        <end position="78"/>
    </location>
</feature>
<dbReference type="GeneID" id="93168403"/>
<dbReference type="EMBL" id="VJSY01000038">
    <property type="protein sequence ID" value="MDR8756170.1"/>
    <property type="molecule type" value="Genomic_DNA"/>
</dbReference>
<reference evidence="4 8" key="2">
    <citation type="submission" date="2019-06" db="EMBL/GenBank/DDBJ databases">
        <title>Evolution of Burkholderia multivorans in the lungs of Cystic Fibrosis patients.</title>
        <authorList>
            <person name="Moreira L.M."/>
        </authorList>
    </citation>
    <scope>NUCLEOTIDE SEQUENCE [LARGE SCALE GENOMIC DNA]</scope>
    <source>
        <strain evidence="4 8">VC13239</strain>
    </source>
</reference>
<reference evidence="3 6" key="1">
    <citation type="submission" date="2015-11" db="EMBL/GenBank/DDBJ databases">
        <title>Expanding the genomic diversity of Burkholderia species for the development of highly accurate diagnostics.</title>
        <authorList>
            <person name="Sahl J."/>
            <person name="Keim P."/>
            <person name="Wagner D."/>
        </authorList>
    </citation>
    <scope>NUCLEOTIDE SEQUENCE [LARGE SCALE GENOMIC DNA]</scope>
    <source>
        <strain evidence="3 6">MSMB368WGS</strain>
    </source>
</reference>
<keyword evidence="8" id="KW-1185">Reference proteome</keyword>
<dbReference type="InterPro" id="IPR010985">
    <property type="entry name" value="Ribbon_hlx_hlx"/>
</dbReference>
<dbReference type="GO" id="GO:0003677">
    <property type="term" value="F:DNA binding"/>
    <property type="evidence" value="ECO:0007669"/>
    <property type="project" value="UniProtKB-KW"/>
</dbReference>
<dbReference type="OrthoDB" id="2389872at2"/>
<organism evidence="3 6">
    <name type="scientific">Burkholderia pseudomultivorans</name>
    <dbReference type="NCBI Taxonomy" id="1207504"/>
    <lineage>
        <taxon>Bacteria</taxon>
        <taxon>Pseudomonadati</taxon>
        <taxon>Pseudomonadota</taxon>
        <taxon>Betaproteobacteria</taxon>
        <taxon>Burkholderiales</taxon>
        <taxon>Burkholderiaceae</taxon>
        <taxon>Burkholderia</taxon>
        <taxon>Burkholderia cepacia complex</taxon>
    </lineage>
</organism>
<dbReference type="Proteomes" id="UP000494162">
    <property type="component" value="Unassembled WGS sequence"/>
</dbReference>
<dbReference type="Proteomes" id="UP001248067">
    <property type="component" value="Unassembled WGS sequence"/>
</dbReference>
<keyword evidence="3" id="KW-0238">DNA-binding</keyword>
<evidence type="ECO:0000313" key="4">
    <source>
        <dbReference type="EMBL" id="MDR8756170.1"/>
    </source>
</evidence>
<gene>
    <name evidence="5" type="ORF">BPS26883_01381</name>
    <name evidence="4" type="ORF">FEQ00_04604</name>
    <name evidence="3" type="ORF">WT56_04105</name>
</gene>